<feature type="transmembrane region" description="Helical" evidence="2">
    <location>
        <begin position="42"/>
        <end position="62"/>
    </location>
</feature>
<organism evidence="5 6">
    <name type="scientific">Daldinia eschscholtzii</name>
    <dbReference type="NCBI Taxonomy" id="292717"/>
    <lineage>
        <taxon>Eukaryota</taxon>
        <taxon>Fungi</taxon>
        <taxon>Dikarya</taxon>
        <taxon>Ascomycota</taxon>
        <taxon>Pezizomycotina</taxon>
        <taxon>Sordariomycetes</taxon>
        <taxon>Xylariomycetidae</taxon>
        <taxon>Xylariales</taxon>
        <taxon>Hypoxylaceae</taxon>
        <taxon>Daldinia</taxon>
    </lineage>
</organism>
<evidence type="ECO:0000259" key="4">
    <source>
        <dbReference type="Pfam" id="PF22251"/>
    </source>
</evidence>
<keyword evidence="2" id="KW-0472">Membrane</keyword>
<feature type="transmembrane region" description="Helical" evidence="2">
    <location>
        <begin position="16"/>
        <end position="35"/>
    </location>
</feature>
<feature type="transmembrane region" description="Helical" evidence="2">
    <location>
        <begin position="179"/>
        <end position="197"/>
    </location>
</feature>
<dbReference type="InterPro" id="IPR053975">
    <property type="entry name" value="PFF1_C"/>
</dbReference>
<feature type="domain" description="Vacuolar membrane protease C-terminal" evidence="3">
    <location>
        <begin position="274"/>
        <end position="484"/>
    </location>
</feature>
<dbReference type="Pfam" id="PF22250">
    <property type="entry name" value="PFF1_C"/>
    <property type="match status" value="1"/>
</dbReference>
<proteinExistence type="predicted"/>
<keyword evidence="2" id="KW-1133">Transmembrane helix</keyword>
<dbReference type="Proteomes" id="UP001369815">
    <property type="component" value="Unassembled WGS sequence"/>
</dbReference>
<evidence type="ECO:0000259" key="3">
    <source>
        <dbReference type="Pfam" id="PF22250"/>
    </source>
</evidence>
<evidence type="ECO:0008006" key="7">
    <source>
        <dbReference type="Google" id="ProtNLM"/>
    </source>
</evidence>
<feature type="region of interest" description="Disordered" evidence="1">
    <location>
        <begin position="103"/>
        <end position="135"/>
    </location>
</feature>
<feature type="transmembrane region" description="Helical" evidence="2">
    <location>
        <begin position="245"/>
        <end position="264"/>
    </location>
</feature>
<gene>
    <name evidence="5" type="ORF">Daesc_006210</name>
</gene>
<evidence type="ECO:0000313" key="6">
    <source>
        <dbReference type="Proteomes" id="UP001369815"/>
    </source>
</evidence>
<dbReference type="EMBL" id="JBANMG010000006">
    <property type="protein sequence ID" value="KAK6951687.1"/>
    <property type="molecule type" value="Genomic_DNA"/>
</dbReference>
<evidence type="ECO:0000256" key="1">
    <source>
        <dbReference type="SAM" id="MobiDB-lite"/>
    </source>
</evidence>
<reference evidence="5 6" key="1">
    <citation type="journal article" date="2024" name="Front Chem Biol">
        <title>Unveiling the potential of Daldinia eschscholtzii MFLUCC 19-0629 through bioactivity and bioinformatics studies for enhanced sustainable agriculture production.</title>
        <authorList>
            <person name="Brooks S."/>
            <person name="Weaver J.A."/>
            <person name="Klomchit A."/>
            <person name="Alharthi S.A."/>
            <person name="Onlamun T."/>
            <person name="Nurani R."/>
            <person name="Vong T.K."/>
            <person name="Alberti F."/>
            <person name="Greco C."/>
        </authorList>
    </citation>
    <scope>NUCLEOTIDE SEQUENCE [LARGE SCALE GENOMIC DNA]</scope>
    <source>
        <strain evidence="5">MFLUCC 19-0629</strain>
    </source>
</reference>
<evidence type="ECO:0000256" key="2">
    <source>
        <dbReference type="SAM" id="Phobius"/>
    </source>
</evidence>
<dbReference type="AlphaFoldDB" id="A0AAX6MGY6"/>
<feature type="transmembrane region" description="Helical" evidence="2">
    <location>
        <begin position="218"/>
        <end position="239"/>
    </location>
</feature>
<dbReference type="Pfam" id="PF22251">
    <property type="entry name" value="PFF1_TM"/>
    <property type="match status" value="1"/>
</dbReference>
<accession>A0AAX6MGY6</accession>
<evidence type="ECO:0000313" key="5">
    <source>
        <dbReference type="EMBL" id="KAK6951687.1"/>
    </source>
</evidence>
<protein>
    <recommendedName>
        <fullName evidence="7">Vacuolar membrane protease</fullName>
    </recommendedName>
</protein>
<keyword evidence="6" id="KW-1185">Reference proteome</keyword>
<sequence length="492" mass="54336">MAGANFARPSALHRGYSLFWLFIIAWGISVANTVFEDRFRIAAGYVFVFFHSAVFLASFVALSELFALPTKASFAQRVHDDHEIRDHLVNVPHADALISPSRDELNANDNEDEEAEAQSPPTETTPLVGGTPAGTRRTTFATTYRRSISAIINKARSNESDEKQPYEYEQLWSANLPSWLWSLQFLILGPFLVILIGQHGLTLVASVSQTGADGSSLLVPYLMTAFFSIFLLLPITPFTHRVTHHVPMALLTVFIATLVYNLAAPPFSESSRYKIYFQQTVDLDTGATKVHYAGLQEYVQRTIAELPSAAGKEIECTSRGSLRSGLTTCSYDGSDVPPNVVKALPDGIPPQNGFSDWLHFNVTRAKGETKARFEIDAKESRSCAIAFDKPISSFTVNGNQPHERFGAIPEAGLTKIKLYRRDWTTPWKVDVQWEADSAANTGIDGRVLCSWDDVNTPGTIPAYDEGLKYSPTWVALTKLTSGLCEGRKAFKA</sequence>
<keyword evidence="2" id="KW-0812">Transmembrane</keyword>
<feature type="domain" description="Vacuolar membrane protease transmembrane" evidence="4">
    <location>
        <begin position="1"/>
        <end position="246"/>
    </location>
</feature>
<name>A0AAX6MGY6_9PEZI</name>
<comment type="caution">
    <text evidence="5">The sequence shown here is derived from an EMBL/GenBank/DDBJ whole genome shotgun (WGS) entry which is preliminary data.</text>
</comment>
<dbReference type="InterPro" id="IPR053976">
    <property type="entry name" value="PFF1_TM"/>
</dbReference>